<dbReference type="STRING" id="7719.ENSCINP00000033701"/>
<dbReference type="Ensembl" id="ENSCINT00000030609.1">
    <property type="protein sequence ID" value="ENSCINP00000033701.1"/>
    <property type="gene ID" value="ENSCING00000016523.2"/>
</dbReference>
<dbReference type="Proteomes" id="UP000008144">
    <property type="component" value="Unassembled WGS sequence"/>
</dbReference>
<dbReference type="PANTHER" id="PTHR11711">
    <property type="entry name" value="ADP RIBOSYLATION FACTOR-RELATED"/>
    <property type="match status" value="1"/>
</dbReference>
<evidence type="ECO:0000313" key="9">
    <source>
        <dbReference type="Ensembl" id="ENSCINP00000033701.1"/>
    </source>
</evidence>
<feature type="compositionally biased region" description="Polar residues" evidence="8">
    <location>
        <begin position="197"/>
        <end position="223"/>
    </location>
</feature>
<protein>
    <recommendedName>
        <fullName evidence="2">ADP-ribosylation factor-like protein 6</fullName>
    </recommendedName>
</protein>
<dbReference type="InterPro" id="IPR024156">
    <property type="entry name" value="Small_GTPase_ARF"/>
</dbReference>
<dbReference type="SUPFAM" id="SSF52540">
    <property type="entry name" value="P-loop containing nucleoside triphosphate hydrolases"/>
    <property type="match status" value="1"/>
</dbReference>
<feature type="binding site" evidence="6">
    <location>
        <position position="27"/>
    </location>
    <ligand>
        <name>Mg(2+)</name>
        <dbReference type="ChEBI" id="CHEBI:18420"/>
    </ligand>
</feature>
<evidence type="ECO:0000256" key="6">
    <source>
        <dbReference type="PIRSR" id="PIRSR606689-2"/>
    </source>
</evidence>
<reference evidence="10" key="1">
    <citation type="journal article" date="2002" name="Science">
        <title>The draft genome of Ciona intestinalis: insights into chordate and vertebrate origins.</title>
        <authorList>
            <person name="Dehal P."/>
            <person name="Satou Y."/>
            <person name="Campbell R.K."/>
            <person name="Chapman J."/>
            <person name="Degnan B."/>
            <person name="De Tomaso A."/>
            <person name="Davidson B."/>
            <person name="Di Gregorio A."/>
            <person name="Gelpke M."/>
            <person name="Goodstein D.M."/>
            <person name="Harafuji N."/>
            <person name="Hastings K.E."/>
            <person name="Ho I."/>
            <person name="Hotta K."/>
            <person name="Huang W."/>
            <person name="Kawashima T."/>
            <person name="Lemaire P."/>
            <person name="Martinez D."/>
            <person name="Meinertzhagen I.A."/>
            <person name="Necula S."/>
            <person name="Nonaka M."/>
            <person name="Putnam N."/>
            <person name="Rash S."/>
            <person name="Saiga H."/>
            <person name="Satake M."/>
            <person name="Terry A."/>
            <person name="Yamada L."/>
            <person name="Wang H.G."/>
            <person name="Awazu S."/>
            <person name="Azumi K."/>
            <person name="Boore J."/>
            <person name="Branno M."/>
            <person name="Chin-Bow S."/>
            <person name="DeSantis R."/>
            <person name="Doyle S."/>
            <person name="Francino P."/>
            <person name="Keys D.N."/>
            <person name="Haga S."/>
            <person name="Hayashi H."/>
            <person name="Hino K."/>
            <person name="Imai K.S."/>
            <person name="Inaba K."/>
            <person name="Kano S."/>
            <person name="Kobayashi K."/>
            <person name="Kobayashi M."/>
            <person name="Lee B.I."/>
            <person name="Makabe K.W."/>
            <person name="Manohar C."/>
            <person name="Matassi G."/>
            <person name="Medina M."/>
            <person name="Mochizuki Y."/>
            <person name="Mount S."/>
            <person name="Morishita T."/>
            <person name="Miura S."/>
            <person name="Nakayama A."/>
            <person name="Nishizaka S."/>
            <person name="Nomoto H."/>
            <person name="Ohta F."/>
            <person name="Oishi K."/>
            <person name="Rigoutsos I."/>
            <person name="Sano M."/>
            <person name="Sasaki A."/>
            <person name="Sasakura Y."/>
            <person name="Shoguchi E."/>
            <person name="Shin-i T."/>
            <person name="Spagnuolo A."/>
            <person name="Stainier D."/>
            <person name="Suzuki M.M."/>
            <person name="Tassy O."/>
            <person name="Takatori N."/>
            <person name="Tokuoka M."/>
            <person name="Yagi K."/>
            <person name="Yoshizaki F."/>
            <person name="Wada S."/>
            <person name="Zhang C."/>
            <person name="Hyatt P.D."/>
            <person name="Larimer F."/>
            <person name="Detter C."/>
            <person name="Doggett N."/>
            <person name="Glavina T."/>
            <person name="Hawkins T."/>
            <person name="Richardson P."/>
            <person name="Lucas S."/>
            <person name="Kohara Y."/>
            <person name="Levine M."/>
            <person name="Satoh N."/>
            <person name="Rokhsar D.S."/>
        </authorList>
    </citation>
    <scope>NUCLEOTIDE SEQUENCE [LARGE SCALE GENOMIC DNA]</scope>
</reference>
<dbReference type="AlphaFoldDB" id="H2XVL7"/>
<dbReference type="NCBIfam" id="TIGR00231">
    <property type="entry name" value="small_GTP"/>
    <property type="match status" value="1"/>
</dbReference>
<dbReference type="PROSITE" id="PS51417">
    <property type="entry name" value="ARF"/>
    <property type="match status" value="1"/>
</dbReference>
<dbReference type="InParanoid" id="H2XVL7"/>
<dbReference type="GO" id="GO:0016192">
    <property type="term" value="P:vesicle-mediated transport"/>
    <property type="evidence" value="ECO:0000318"/>
    <property type="project" value="GO_Central"/>
</dbReference>
<dbReference type="OMA" id="WGRMNEN"/>
<evidence type="ECO:0000256" key="7">
    <source>
        <dbReference type="RuleBase" id="RU003925"/>
    </source>
</evidence>
<dbReference type="InterPro" id="IPR006689">
    <property type="entry name" value="Small_GTPase_ARF/SAR"/>
</dbReference>
<dbReference type="SMART" id="SM00177">
    <property type="entry name" value="ARF"/>
    <property type="match status" value="1"/>
</dbReference>
<dbReference type="InterPro" id="IPR027417">
    <property type="entry name" value="P-loop_NTPase"/>
</dbReference>
<keyword evidence="4 5" id="KW-0342">GTP-binding</keyword>
<keyword evidence="3 5" id="KW-0547">Nucleotide-binding</keyword>
<dbReference type="SMART" id="SM00178">
    <property type="entry name" value="SAR"/>
    <property type="match status" value="1"/>
</dbReference>
<evidence type="ECO:0000256" key="8">
    <source>
        <dbReference type="SAM" id="MobiDB-lite"/>
    </source>
</evidence>
<keyword evidence="6" id="KW-0460">Magnesium</keyword>
<dbReference type="GO" id="GO:0003924">
    <property type="term" value="F:GTPase activity"/>
    <property type="evidence" value="ECO:0007669"/>
    <property type="project" value="InterPro"/>
</dbReference>
<reference evidence="9" key="3">
    <citation type="submission" date="2025-09" db="UniProtKB">
        <authorList>
            <consortium name="Ensembl"/>
        </authorList>
    </citation>
    <scope>IDENTIFICATION</scope>
</reference>
<dbReference type="GO" id="GO:0006886">
    <property type="term" value="P:intracellular protein transport"/>
    <property type="evidence" value="ECO:0000318"/>
    <property type="project" value="GO_Central"/>
</dbReference>
<dbReference type="Pfam" id="PF00025">
    <property type="entry name" value="Arf"/>
    <property type="match status" value="1"/>
</dbReference>
<sequence length="223" mass="25023">MGHIMTRLLQKRRETVLMLGLKNSGKTTILYKLLTGKKILSVPTFGFNMEILPFNDIELDVMDVGGGEKMVPLWKHYLITAAAIVYVLDCNDWGRMNENKELIEDILSRPERKGVPLLVIVNKAENMTRPMTSGHFQEKLDLNSNTRGRKYKVQFVSAETGTGVVEAFTWLCAVLGSGHASRKIKRLREKEKKKGAQTVSKINPSEQKVEDSNSVELGQSTAC</sequence>
<reference evidence="9" key="2">
    <citation type="submission" date="2025-08" db="UniProtKB">
        <authorList>
            <consortium name="Ensembl"/>
        </authorList>
    </citation>
    <scope>IDENTIFICATION</scope>
</reference>
<feature type="region of interest" description="Disordered" evidence="8">
    <location>
        <begin position="188"/>
        <end position="223"/>
    </location>
</feature>
<evidence type="ECO:0000256" key="5">
    <source>
        <dbReference type="PIRSR" id="PIRSR606689-1"/>
    </source>
</evidence>
<dbReference type="GO" id="GO:0005886">
    <property type="term" value="C:plasma membrane"/>
    <property type="evidence" value="ECO:0000318"/>
    <property type="project" value="GO_Central"/>
</dbReference>
<evidence type="ECO:0000256" key="2">
    <source>
        <dbReference type="ARBA" id="ARBA00019766"/>
    </source>
</evidence>
<dbReference type="GO" id="GO:0005525">
    <property type="term" value="F:GTP binding"/>
    <property type="evidence" value="ECO:0000318"/>
    <property type="project" value="GO_Central"/>
</dbReference>
<dbReference type="InterPro" id="IPR005225">
    <property type="entry name" value="Small_GTP-bd"/>
</dbReference>
<feature type="binding site" evidence="5">
    <location>
        <begin position="20"/>
        <end position="27"/>
    </location>
    <ligand>
        <name>GTP</name>
        <dbReference type="ChEBI" id="CHEBI:37565"/>
    </ligand>
</feature>
<evidence type="ECO:0000313" key="10">
    <source>
        <dbReference type="Proteomes" id="UP000008144"/>
    </source>
</evidence>
<accession>H2XVL7</accession>
<dbReference type="FunFam" id="3.40.50.300:FF:001166">
    <property type="entry name" value="ADP-ribosylation factor D"/>
    <property type="match status" value="1"/>
</dbReference>
<keyword evidence="10" id="KW-1185">Reference proteome</keyword>
<keyword evidence="6" id="KW-0479">Metal-binding</keyword>
<feature type="binding site" evidence="5">
    <location>
        <position position="66"/>
    </location>
    <ligand>
        <name>GTP</name>
        <dbReference type="ChEBI" id="CHEBI:37565"/>
    </ligand>
</feature>
<dbReference type="GO" id="GO:0005737">
    <property type="term" value="C:cytoplasm"/>
    <property type="evidence" value="ECO:0000318"/>
    <property type="project" value="GO_Central"/>
</dbReference>
<comment type="similarity">
    <text evidence="1 7">Belongs to the small GTPase superfamily. Arf family.</text>
</comment>
<proteinExistence type="inferred from homology"/>
<dbReference type="PRINTS" id="PR00328">
    <property type="entry name" value="SAR1GTPBP"/>
</dbReference>
<evidence type="ECO:0000256" key="1">
    <source>
        <dbReference type="ARBA" id="ARBA00010290"/>
    </source>
</evidence>
<feature type="binding site" evidence="6">
    <location>
        <position position="44"/>
    </location>
    <ligand>
        <name>Mg(2+)</name>
        <dbReference type="ChEBI" id="CHEBI:18420"/>
    </ligand>
</feature>
<name>H2XVL7_CIOIN</name>
<evidence type="ECO:0000256" key="3">
    <source>
        <dbReference type="ARBA" id="ARBA00022741"/>
    </source>
</evidence>
<organism evidence="9 10">
    <name type="scientific">Ciona intestinalis</name>
    <name type="common">Transparent sea squirt</name>
    <name type="synonym">Ascidia intestinalis</name>
    <dbReference type="NCBI Taxonomy" id="7719"/>
    <lineage>
        <taxon>Eukaryota</taxon>
        <taxon>Metazoa</taxon>
        <taxon>Chordata</taxon>
        <taxon>Tunicata</taxon>
        <taxon>Ascidiacea</taxon>
        <taxon>Phlebobranchia</taxon>
        <taxon>Cionidae</taxon>
        <taxon>Ciona</taxon>
    </lineage>
</organism>
<dbReference type="GO" id="GO:0046872">
    <property type="term" value="F:metal ion binding"/>
    <property type="evidence" value="ECO:0007669"/>
    <property type="project" value="UniProtKB-KW"/>
</dbReference>
<evidence type="ECO:0000256" key="4">
    <source>
        <dbReference type="ARBA" id="ARBA00023134"/>
    </source>
</evidence>
<dbReference type="CDD" id="cd00878">
    <property type="entry name" value="Arf_Arl"/>
    <property type="match status" value="1"/>
</dbReference>
<dbReference type="Gene3D" id="3.40.50.300">
    <property type="entry name" value="P-loop containing nucleotide triphosphate hydrolases"/>
    <property type="match status" value="1"/>
</dbReference>